<evidence type="ECO:0000313" key="4">
    <source>
        <dbReference type="EMBL" id="KAE9229660.1"/>
    </source>
</evidence>
<dbReference type="Gene3D" id="3.60.21.10">
    <property type="match status" value="1"/>
</dbReference>
<dbReference type="EMBL" id="QXGC01000563">
    <property type="protein sequence ID" value="KAE9229660.1"/>
    <property type="molecule type" value="Genomic_DNA"/>
</dbReference>
<dbReference type="InterPro" id="IPR029052">
    <property type="entry name" value="Metallo-depent_PP-like"/>
</dbReference>
<dbReference type="EMBL" id="QXGE01002521">
    <property type="protein sequence ID" value="KAE9281186.1"/>
    <property type="molecule type" value="Genomic_DNA"/>
</dbReference>
<dbReference type="Proteomes" id="UP000440732">
    <property type="component" value="Unassembled WGS sequence"/>
</dbReference>
<evidence type="ECO:0000313" key="7">
    <source>
        <dbReference type="Proteomes" id="UP000429523"/>
    </source>
</evidence>
<evidence type="ECO:0000313" key="10">
    <source>
        <dbReference type="Proteomes" id="UP000440732"/>
    </source>
</evidence>
<evidence type="ECO:0000313" key="2">
    <source>
        <dbReference type="EMBL" id="KAE9114980.1"/>
    </source>
</evidence>
<gene>
    <name evidence="6" type="ORF">PF001_g23889</name>
    <name evidence="5" type="ORF">PF002_g12383</name>
    <name evidence="4" type="ORF">PF004_g10716</name>
    <name evidence="3" type="ORF">PF006_g10856</name>
    <name evidence="2" type="ORF">PF007_g10188</name>
    <name evidence="1" type="ORF">PF009_g1799</name>
</gene>
<dbReference type="EMBL" id="QXFZ01000475">
    <property type="protein sequence ID" value="KAE9114980.1"/>
    <property type="molecule type" value="Genomic_DNA"/>
</dbReference>
<evidence type="ECO:0000313" key="6">
    <source>
        <dbReference type="EMBL" id="KAE9281186.1"/>
    </source>
</evidence>
<reference evidence="7 8" key="1">
    <citation type="submission" date="2018-08" db="EMBL/GenBank/DDBJ databases">
        <title>Genomic investigation of the strawberry pathogen Phytophthora fragariae indicates pathogenicity is determined by transcriptional variation in three key races.</title>
        <authorList>
            <person name="Adams T.M."/>
            <person name="Armitage A.D."/>
            <person name="Sobczyk M.K."/>
            <person name="Bates H.J."/>
            <person name="Dunwell J.M."/>
            <person name="Nellist C.F."/>
            <person name="Harrison R.J."/>
        </authorList>
    </citation>
    <scope>NUCLEOTIDE SEQUENCE [LARGE SCALE GENOMIC DNA]</scope>
    <source>
        <strain evidence="6 8">A4</strain>
        <strain evidence="5 9">BC-1</strain>
        <strain evidence="4 12">BC-23</strain>
        <strain evidence="3 10">NOV-5</strain>
        <strain evidence="2 11">NOV-71</strain>
        <strain evidence="1 7">NOV-9</strain>
    </source>
</reference>
<protein>
    <submittedName>
        <fullName evidence="1">Uncharacterized protein</fullName>
    </submittedName>
</protein>
<evidence type="ECO:0000313" key="11">
    <source>
        <dbReference type="Proteomes" id="UP000441208"/>
    </source>
</evidence>
<dbReference type="EMBL" id="QXGF01000043">
    <property type="protein sequence ID" value="KAE8948629.1"/>
    <property type="molecule type" value="Genomic_DNA"/>
</dbReference>
<evidence type="ECO:0000313" key="8">
    <source>
        <dbReference type="Proteomes" id="UP000437068"/>
    </source>
</evidence>
<dbReference type="AlphaFoldDB" id="A0A6A3FSU6"/>
<dbReference type="Proteomes" id="UP000476176">
    <property type="component" value="Unassembled WGS sequence"/>
</dbReference>
<dbReference type="EMBL" id="QXGD01000595">
    <property type="protein sequence ID" value="KAE9232458.1"/>
    <property type="molecule type" value="Genomic_DNA"/>
</dbReference>
<evidence type="ECO:0000313" key="9">
    <source>
        <dbReference type="Proteomes" id="UP000440367"/>
    </source>
</evidence>
<dbReference type="Proteomes" id="UP000429523">
    <property type="component" value="Unassembled WGS sequence"/>
</dbReference>
<organism evidence="1 7">
    <name type="scientific">Phytophthora fragariae</name>
    <dbReference type="NCBI Taxonomy" id="53985"/>
    <lineage>
        <taxon>Eukaryota</taxon>
        <taxon>Sar</taxon>
        <taxon>Stramenopiles</taxon>
        <taxon>Oomycota</taxon>
        <taxon>Peronosporomycetes</taxon>
        <taxon>Peronosporales</taxon>
        <taxon>Peronosporaceae</taxon>
        <taxon>Phytophthora</taxon>
    </lineage>
</organism>
<evidence type="ECO:0000313" key="1">
    <source>
        <dbReference type="EMBL" id="KAE8948629.1"/>
    </source>
</evidence>
<evidence type="ECO:0000313" key="3">
    <source>
        <dbReference type="EMBL" id="KAE9144183.1"/>
    </source>
</evidence>
<dbReference type="Proteomes" id="UP000440367">
    <property type="component" value="Unassembled WGS sequence"/>
</dbReference>
<comment type="caution">
    <text evidence="1">The sequence shown here is derived from an EMBL/GenBank/DDBJ whole genome shotgun (WGS) entry which is preliminary data.</text>
</comment>
<dbReference type="EMBL" id="QXGA01000559">
    <property type="protein sequence ID" value="KAE9144183.1"/>
    <property type="molecule type" value="Genomic_DNA"/>
</dbReference>
<sequence>MFNMVVYGDFGPSDQSRNTFAYGNSLSSDKVDLIYHIGDVGYADDDFLPTNNVIPANLSRHLLRLHVLCFSDFMPSLRTGYIGTCEGNRTIVKRGGDTHKTYPNPNILSNMEVTLHLVGESLCLSLIQEKAGANGSRGRERRSGHTGYAKTAKTGTCPRQLIAPSWCRHSYAPS</sequence>
<accession>A0A6A3FSU6</accession>
<evidence type="ECO:0000313" key="5">
    <source>
        <dbReference type="EMBL" id="KAE9232458.1"/>
    </source>
</evidence>
<dbReference type="Proteomes" id="UP000437068">
    <property type="component" value="Unassembled WGS sequence"/>
</dbReference>
<proteinExistence type="predicted"/>
<dbReference type="Proteomes" id="UP000441208">
    <property type="component" value="Unassembled WGS sequence"/>
</dbReference>
<evidence type="ECO:0000313" key="12">
    <source>
        <dbReference type="Proteomes" id="UP000476176"/>
    </source>
</evidence>
<name>A0A6A3FSU6_9STRA</name>